<keyword evidence="2" id="KW-1185">Reference proteome</keyword>
<name>A0ABR9GD78_9GAMM</name>
<evidence type="ECO:0000313" key="2">
    <source>
        <dbReference type="Proteomes" id="UP000651010"/>
    </source>
</evidence>
<comment type="caution">
    <text evidence="1">The sequence shown here is derived from an EMBL/GenBank/DDBJ whole genome shotgun (WGS) entry which is preliminary data.</text>
</comment>
<dbReference type="Proteomes" id="UP000651010">
    <property type="component" value="Unassembled WGS sequence"/>
</dbReference>
<protein>
    <submittedName>
        <fullName evidence="1">Uncharacterized protein</fullName>
    </submittedName>
</protein>
<accession>A0ABR9GD78</accession>
<gene>
    <name evidence="1" type="ORF">IGX34_16575</name>
</gene>
<evidence type="ECO:0000313" key="1">
    <source>
        <dbReference type="EMBL" id="MBE1162000.1"/>
    </source>
</evidence>
<organism evidence="1 2">
    <name type="scientific">Dyella acidiphila</name>
    <dbReference type="NCBI Taxonomy" id="2775866"/>
    <lineage>
        <taxon>Bacteria</taxon>
        <taxon>Pseudomonadati</taxon>
        <taxon>Pseudomonadota</taxon>
        <taxon>Gammaproteobacteria</taxon>
        <taxon>Lysobacterales</taxon>
        <taxon>Rhodanobacteraceae</taxon>
        <taxon>Dyella</taxon>
    </lineage>
</organism>
<proteinExistence type="predicted"/>
<sequence>MPVTHLMSVVEFEQCLKNGGTHKFEITIDEIPQLSGELQTLSPLKVEDFQTQELMKQSGTWATIVRRLAAFNAVWIYRRNGHFTFEVTCIVPPPASQA</sequence>
<dbReference type="RefSeq" id="WP_192556840.1">
    <property type="nucleotide sequence ID" value="NZ_JACZZA010000011.1"/>
</dbReference>
<reference evidence="1 2" key="1">
    <citation type="submission" date="2020-09" db="EMBL/GenBank/DDBJ databases">
        <title>Dyella sp. 7MK23 isolated from forest soil.</title>
        <authorList>
            <person name="Fu J."/>
        </authorList>
    </citation>
    <scope>NUCLEOTIDE SEQUENCE [LARGE SCALE GENOMIC DNA]</scope>
    <source>
        <strain evidence="1 2">7MK23</strain>
    </source>
</reference>
<dbReference type="EMBL" id="JACZZA010000011">
    <property type="protein sequence ID" value="MBE1162000.1"/>
    <property type="molecule type" value="Genomic_DNA"/>
</dbReference>